<organism evidence="2 3">
    <name type="scientific">Pseudonocardia sediminis</name>
    <dbReference type="NCBI Taxonomy" id="1397368"/>
    <lineage>
        <taxon>Bacteria</taxon>
        <taxon>Bacillati</taxon>
        <taxon>Actinomycetota</taxon>
        <taxon>Actinomycetes</taxon>
        <taxon>Pseudonocardiales</taxon>
        <taxon>Pseudonocardiaceae</taxon>
        <taxon>Pseudonocardia</taxon>
    </lineage>
</organism>
<comment type="caution">
    <text evidence="2">The sequence shown here is derived from an EMBL/GenBank/DDBJ whole genome shotgun (WGS) entry which is preliminary data.</text>
</comment>
<evidence type="ECO:0000259" key="1">
    <source>
        <dbReference type="Pfam" id="PF20229"/>
    </source>
</evidence>
<evidence type="ECO:0000313" key="2">
    <source>
        <dbReference type="EMBL" id="RZT88998.1"/>
    </source>
</evidence>
<dbReference type="Pfam" id="PF20229">
    <property type="entry name" value="ChrB_N"/>
    <property type="match status" value="1"/>
</dbReference>
<proteinExistence type="predicted"/>
<reference evidence="2 3" key="1">
    <citation type="submission" date="2019-02" db="EMBL/GenBank/DDBJ databases">
        <title>Sequencing the genomes of 1000 actinobacteria strains.</title>
        <authorList>
            <person name="Klenk H.-P."/>
        </authorList>
    </citation>
    <scope>NUCLEOTIDE SEQUENCE [LARGE SCALE GENOMIC DNA]</scope>
    <source>
        <strain evidence="2 3">DSM 45779</strain>
    </source>
</reference>
<dbReference type="Proteomes" id="UP000291591">
    <property type="component" value="Unassembled WGS sequence"/>
</dbReference>
<accession>A0A4Q7V5J2</accession>
<sequence>MWRRAKAVGAVGLQNGAWVLPGSDDNVEFFRTLAAFVRDHNGAAHALSVRTVEDTGDDEIVARFRSERSKEFAELNERGVALLSELDREASKGNFSFAELEENEQVLERLAGWLDKIVARDFFPDERTKDAAELLDRCRRAVEGFTASVYRAEGVAPELPPTTETGER</sequence>
<dbReference type="InterPro" id="IPR046858">
    <property type="entry name" value="ChrB_N"/>
</dbReference>
<gene>
    <name evidence="2" type="ORF">EV383_5952</name>
</gene>
<name>A0A4Q7V5J2_PSEST</name>
<dbReference type="EMBL" id="SHKL01000001">
    <property type="protein sequence ID" value="RZT88998.1"/>
    <property type="molecule type" value="Genomic_DNA"/>
</dbReference>
<evidence type="ECO:0000313" key="3">
    <source>
        <dbReference type="Proteomes" id="UP000291591"/>
    </source>
</evidence>
<protein>
    <recommendedName>
        <fullName evidence="1">ChrB N-terminal domain-containing protein</fullName>
    </recommendedName>
</protein>
<keyword evidence="3" id="KW-1185">Reference proteome</keyword>
<dbReference type="AlphaFoldDB" id="A0A4Q7V5J2"/>
<feature type="domain" description="ChrB N-terminal" evidence="1">
    <location>
        <begin position="1"/>
        <end position="153"/>
    </location>
</feature>